<proteinExistence type="predicted"/>
<feature type="domain" description="ABC-2 type transporter transmembrane" evidence="7">
    <location>
        <begin position="19"/>
        <end position="371"/>
    </location>
</feature>
<evidence type="ECO:0000256" key="3">
    <source>
        <dbReference type="ARBA" id="ARBA00022692"/>
    </source>
</evidence>
<comment type="caution">
    <text evidence="8">The sequence shown here is derived from an EMBL/GenBank/DDBJ whole genome shotgun (WGS) entry which is preliminary data.</text>
</comment>
<name>A0ABW3S4L9_9BACL</name>
<dbReference type="PANTHER" id="PTHR30294">
    <property type="entry name" value="MEMBRANE COMPONENT OF ABC TRANSPORTER YHHJ-RELATED"/>
    <property type="match status" value="1"/>
</dbReference>
<feature type="transmembrane region" description="Helical" evidence="6">
    <location>
        <begin position="224"/>
        <end position="245"/>
    </location>
</feature>
<feature type="transmembrane region" description="Helical" evidence="6">
    <location>
        <begin position="286"/>
        <end position="308"/>
    </location>
</feature>
<feature type="transmembrane region" description="Helical" evidence="6">
    <location>
        <begin position="355"/>
        <end position="373"/>
    </location>
</feature>
<keyword evidence="2" id="KW-1003">Cell membrane</keyword>
<dbReference type="Gene3D" id="3.40.1710.10">
    <property type="entry name" value="abc type-2 transporter like domain"/>
    <property type="match status" value="1"/>
</dbReference>
<dbReference type="RefSeq" id="WP_379321405.1">
    <property type="nucleotide sequence ID" value="NZ_JBHTLM010000023.1"/>
</dbReference>
<keyword evidence="3 6" id="KW-0812">Transmembrane</keyword>
<organism evidence="8 9">
    <name type="scientific">Paenibacillus puldeungensis</name>
    <dbReference type="NCBI Taxonomy" id="696536"/>
    <lineage>
        <taxon>Bacteria</taxon>
        <taxon>Bacillati</taxon>
        <taxon>Bacillota</taxon>
        <taxon>Bacilli</taxon>
        <taxon>Bacillales</taxon>
        <taxon>Paenibacillaceae</taxon>
        <taxon>Paenibacillus</taxon>
    </lineage>
</organism>
<keyword evidence="4 6" id="KW-1133">Transmembrane helix</keyword>
<gene>
    <name evidence="8" type="ORF">ACFQ3W_22105</name>
</gene>
<evidence type="ECO:0000256" key="2">
    <source>
        <dbReference type="ARBA" id="ARBA00022475"/>
    </source>
</evidence>
<accession>A0ABW3S4L9</accession>
<feature type="transmembrane region" description="Helical" evidence="6">
    <location>
        <begin position="257"/>
        <end position="279"/>
    </location>
</feature>
<keyword evidence="9" id="KW-1185">Reference proteome</keyword>
<dbReference type="InterPro" id="IPR013525">
    <property type="entry name" value="ABC2_TM"/>
</dbReference>
<dbReference type="EMBL" id="JBHTLM010000023">
    <property type="protein sequence ID" value="MFD1178976.1"/>
    <property type="molecule type" value="Genomic_DNA"/>
</dbReference>
<protein>
    <submittedName>
        <fullName evidence="8">ABC transporter permease</fullName>
    </submittedName>
</protein>
<feature type="transmembrane region" description="Helical" evidence="6">
    <location>
        <begin position="20"/>
        <end position="39"/>
    </location>
</feature>
<comment type="subcellular location">
    <subcellularLocation>
        <location evidence="1">Cell membrane</location>
        <topology evidence="1">Multi-pass membrane protein</topology>
    </subcellularLocation>
</comment>
<dbReference type="InterPro" id="IPR051449">
    <property type="entry name" value="ABC-2_transporter_component"/>
</dbReference>
<evidence type="ECO:0000313" key="9">
    <source>
        <dbReference type="Proteomes" id="UP001597262"/>
    </source>
</evidence>
<evidence type="ECO:0000256" key="4">
    <source>
        <dbReference type="ARBA" id="ARBA00022989"/>
    </source>
</evidence>
<feature type="transmembrane region" description="Helical" evidence="6">
    <location>
        <begin position="182"/>
        <end position="203"/>
    </location>
</feature>
<evidence type="ECO:0000313" key="8">
    <source>
        <dbReference type="EMBL" id="MFD1178976.1"/>
    </source>
</evidence>
<evidence type="ECO:0000256" key="6">
    <source>
        <dbReference type="SAM" id="Phobius"/>
    </source>
</evidence>
<dbReference type="Proteomes" id="UP001597262">
    <property type="component" value="Unassembled WGS sequence"/>
</dbReference>
<evidence type="ECO:0000259" key="7">
    <source>
        <dbReference type="Pfam" id="PF12698"/>
    </source>
</evidence>
<sequence length="381" mass="41637">MKLVASMEKTLKENVRDWKVLVMVLIFSPFFILLMNLFYGGAPTTYQVGVLNYDAGHKSAILIQHIESAAQGKDGSSLFKITPLDDQQDLETKVKDKTVDIGIVIPKDYSGKLEENATGKTKAPAVVRFYGSMGNMKYTLAAVFASDAITKQGMEVAKVTLPANIHETLLEKKQPLNEFEQYVPGTISLAVLMILFSASASIVKENDKRTLIRLKLSKLGAFHFLGGVSIVQTIIALVAIILSYWTALGLGYKPVGGFGAVLAVGIVSSFSMVAISLVVASFLNTVFDVLTIGCFPFFIQMFFTGSMFPLPKVNLFTIGGHHFGITDLLPLTHTASAFNKILNFGSGIADVSFEIFMIVLLTVFYFVLGLLLYQKRKLSKA</sequence>
<reference evidence="9" key="1">
    <citation type="journal article" date="2019" name="Int. J. Syst. Evol. Microbiol.">
        <title>The Global Catalogue of Microorganisms (GCM) 10K type strain sequencing project: providing services to taxonomists for standard genome sequencing and annotation.</title>
        <authorList>
            <consortium name="The Broad Institute Genomics Platform"/>
            <consortium name="The Broad Institute Genome Sequencing Center for Infectious Disease"/>
            <person name="Wu L."/>
            <person name="Ma J."/>
        </authorList>
    </citation>
    <scope>NUCLEOTIDE SEQUENCE [LARGE SCALE GENOMIC DNA]</scope>
    <source>
        <strain evidence="9">CCUG 59189</strain>
    </source>
</reference>
<dbReference type="PANTHER" id="PTHR30294:SF29">
    <property type="entry name" value="MULTIDRUG ABC TRANSPORTER PERMEASE YBHS-RELATED"/>
    <property type="match status" value="1"/>
</dbReference>
<keyword evidence="5 6" id="KW-0472">Membrane</keyword>
<evidence type="ECO:0000256" key="1">
    <source>
        <dbReference type="ARBA" id="ARBA00004651"/>
    </source>
</evidence>
<dbReference type="Pfam" id="PF12698">
    <property type="entry name" value="ABC2_membrane_3"/>
    <property type="match status" value="1"/>
</dbReference>
<evidence type="ECO:0000256" key="5">
    <source>
        <dbReference type="ARBA" id="ARBA00023136"/>
    </source>
</evidence>